<gene>
    <name evidence="2" type="ORF">QQX98_007575</name>
</gene>
<organism evidence="2 3">
    <name type="scientific">Neonectria punicea</name>
    <dbReference type="NCBI Taxonomy" id="979145"/>
    <lineage>
        <taxon>Eukaryota</taxon>
        <taxon>Fungi</taxon>
        <taxon>Dikarya</taxon>
        <taxon>Ascomycota</taxon>
        <taxon>Pezizomycotina</taxon>
        <taxon>Sordariomycetes</taxon>
        <taxon>Hypocreomycetidae</taxon>
        <taxon>Hypocreales</taxon>
        <taxon>Nectriaceae</taxon>
        <taxon>Neonectria</taxon>
    </lineage>
</organism>
<dbReference type="EMBL" id="JAZAVJ010000126">
    <property type="protein sequence ID" value="KAK7413566.1"/>
    <property type="molecule type" value="Genomic_DNA"/>
</dbReference>
<feature type="region of interest" description="Disordered" evidence="1">
    <location>
        <begin position="110"/>
        <end position="139"/>
    </location>
</feature>
<evidence type="ECO:0000313" key="2">
    <source>
        <dbReference type="EMBL" id="KAK7413566.1"/>
    </source>
</evidence>
<protein>
    <submittedName>
        <fullName evidence="2">Uncharacterized protein</fullName>
    </submittedName>
</protein>
<accession>A0ABR1GYX4</accession>
<name>A0ABR1GYX4_9HYPO</name>
<feature type="region of interest" description="Disordered" evidence="1">
    <location>
        <begin position="1"/>
        <end position="67"/>
    </location>
</feature>
<keyword evidence="3" id="KW-1185">Reference proteome</keyword>
<evidence type="ECO:0000256" key="1">
    <source>
        <dbReference type="SAM" id="MobiDB-lite"/>
    </source>
</evidence>
<proteinExistence type="predicted"/>
<dbReference type="Proteomes" id="UP001498476">
    <property type="component" value="Unassembled WGS sequence"/>
</dbReference>
<feature type="compositionally biased region" description="Low complexity" evidence="1">
    <location>
        <begin position="25"/>
        <end position="43"/>
    </location>
</feature>
<evidence type="ECO:0000313" key="3">
    <source>
        <dbReference type="Proteomes" id="UP001498476"/>
    </source>
</evidence>
<reference evidence="2 3" key="1">
    <citation type="journal article" date="2025" name="Microbiol. Resour. Announc.">
        <title>Draft genome sequences for Neonectria magnoliae and Neonectria punicea, canker pathogens of Liriodendron tulipifera and Acer saccharum in West Virginia.</title>
        <authorList>
            <person name="Petronek H.M."/>
            <person name="Kasson M.T."/>
            <person name="Metheny A.M."/>
            <person name="Stauder C.M."/>
            <person name="Lovett B."/>
            <person name="Lynch S.C."/>
            <person name="Garnas J.R."/>
            <person name="Kasson L.R."/>
            <person name="Stajich J.E."/>
        </authorList>
    </citation>
    <scope>NUCLEOTIDE SEQUENCE [LARGE SCALE GENOMIC DNA]</scope>
    <source>
        <strain evidence="2 3">NRRL 64653</strain>
    </source>
</reference>
<feature type="compositionally biased region" description="Polar residues" evidence="1">
    <location>
        <begin position="116"/>
        <end position="139"/>
    </location>
</feature>
<comment type="caution">
    <text evidence="2">The sequence shown here is derived from an EMBL/GenBank/DDBJ whole genome shotgun (WGS) entry which is preliminary data.</text>
</comment>
<sequence>MANFARSLKSPYLSPRLRPSMPGRSVSSSSDLSLPSNSNSPLSEDFGPDVVSGRNTPTPLSSRRAAPARDGFFWDAEDVGGFLSAQIRGKMKKTEFSRVISASSWDKSHPRDMIQFSKSPMSGQSTLHTRSTGVQAAPS</sequence>